<feature type="compositionally biased region" description="Basic residues" evidence="1">
    <location>
        <begin position="56"/>
        <end position="69"/>
    </location>
</feature>
<proteinExistence type="predicted"/>
<dbReference type="RefSeq" id="WP_188463393.1">
    <property type="nucleotide sequence ID" value="NZ_BAABHU010000007.1"/>
</dbReference>
<evidence type="ECO:0000313" key="2">
    <source>
        <dbReference type="EMBL" id="GGC36629.1"/>
    </source>
</evidence>
<name>A0ABQ1M8P6_9BACT</name>
<protein>
    <submittedName>
        <fullName evidence="2">Uncharacterized protein</fullName>
    </submittedName>
</protein>
<reference evidence="3" key="1">
    <citation type="journal article" date="2019" name="Int. J. Syst. Evol. Microbiol.">
        <title>The Global Catalogue of Microorganisms (GCM) 10K type strain sequencing project: providing services to taxonomists for standard genome sequencing and annotation.</title>
        <authorList>
            <consortium name="The Broad Institute Genomics Platform"/>
            <consortium name="The Broad Institute Genome Sequencing Center for Infectious Disease"/>
            <person name="Wu L."/>
            <person name="Ma J."/>
        </authorList>
    </citation>
    <scope>NUCLEOTIDE SEQUENCE [LARGE SCALE GENOMIC DNA]</scope>
    <source>
        <strain evidence="3">CGMCC 1.10832</strain>
    </source>
</reference>
<feature type="region of interest" description="Disordered" evidence="1">
    <location>
        <begin position="56"/>
        <end position="84"/>
    </location>
</feature>
<evidence type="ECO:0000256" key="1">
    <source>
        <dbReference type="SAM" id="MobiDB-lite"/>
    </source>
</evidence>
<organism evidence="2 3">
    <name type="scientific">Marivirga lumbricoides</name>
    <dbReference type="NCBI Taxonomy" id="1046115"/>
    <lineage>
        <taxon>Bacteria</taxon>
        <taxon>Pseudomonadati</taxon>
        <taxon>Bacteroidota</taxon>
        <taxon>Cytophagia</taxon>
        <taxon>Cytophagales</taxon>
        <taxon>Marivirgaceae</taxon>
        <taxon>Marivirga</taxon>
    </lineage>
</organism>
<sequence length="141" mass="15806">MSEQRRLMQQKKEYEESISHQLQEYTDKAQEIGKTALMIAGGALVAYQLVRLFTKRKSSAKSSRPKVKGKVYQGMYEGDDDGKGPRTIVIKEDSGSLSMFDLIKAEMGGLLLAIAKDKILAFLHQLESPKTNASEQHKEDN</sequence>
<evidence type="ECO:0000313" key="3">
    <source>
        <dbReference type="Proteomes" id="UP000636010"/>
    </source>
</evidence>
<comment type="caution">
    <text evidence="2">The sequence shown here is derived from an EMBL/GenBank/DDBJ whole genome shotgun (WGS) entry which is preliminary data.</text>
</comment>
<dbReference type="EMBL" id="BMEC01000007">
    <property type="protein sequence ID" value="GGC36629.1"/>
    <property type="molecule type" value="Genomic_DNA"/>
</dbReference>
<accession>A0ABQ1M8P6</accession>
<dbReference type="Proteomes" id="UP000636010">
    <property type="component" value="Unassembled WGS sequence"/>
</dbReference>
<keyword evidence="3" id="KW-1185">Reference proteome</keyword>
<gene>
    <name evidence="2" type="ORF">GCM10011506_22520</name>
</gene>